<name>A0A3N2AVE8_9MICO</name>
<feature type="domain" description="N-acetyltransferase" evidence="1">
    <location>
        <begin position="1"/>
        <end position="121"/>
    </location>
</feature>
<sequence length="121" mass="12899">MGLAVAGARCQAGGMETSVSRQSGPDRFVVEADGTAAGFAQFHDHDGHRIFFHTVVSAEFSGHGLASLVIERALTATRDEGLRIVAVCPLVKQYVERHADEWGASVDRATPAMLQALPPKL</sequence>
<dbReference type="PANTHER" id="PTHR31435:SF10">
    <property type="entry name" value="BSR4717 PROTEIN"/>
    <property type="match status" value="1"/>
</dbReference>
<dbReference type="PROSITE" id="PS51729">
    <property type="entry name" value="GNAT_YJDJ"/>
    <property type="match status" value="1"/>
</dbReference>
<dbReference type="InterPro" id="IPR000182">
    <property type="entry name" value="GNAT_dom"/>
</dbReference>
<comment type="caution">
    <text evidence="3">The sequence shown here is derived from an EMBL/GenBank/DDBJ whole genome shotgun (WGS) entry which is preliminary data.</text>
</comment>
<dbReference type="InterPro" id="IPR031165">
    <property type="entry name" value="GNAT_YJDJ"/>
</dbReference>
<dbReference type="Gene3D" id="3.40.630.30">
    <property type="match status" value="1"/>
</dbReference>
<dbReference type="Pfam" id="PF14542">
    <property type="entry name" value="Acetyltransf_CG"/>
    <property type="match status" value="1"/>
</dbReference>
<dbReference type="CDD" id="cd04301">
    <property type="entry name" value="NAT_SF"/>
    <property type="match status" value="1"/>
</dbReference>
<dbReference type="InterPro" id="IPR016181">
    <property type="entry name" value="Acyl_CoA_acyltransferase"/>
</dbReference>
<dbReference type="AlphaFoldDB" id="A0A3N2AVE8"/>
<evidence type="ECO:0000313" key="4">
    <source>
        <dbReference type="Proteomes" id="UP000275456"/>
    </source>
</evidence>
<organism evidence="3 4">
    <name type="scientific">Agrococcus jenensis</name>
    <dbReference type="NCBI Taxonomy" id="46353"/>
    <lineage>
        <taxon>Bacteria</taxon>
        <taxon>Bacillati</taxon>
        <taxon>Actinomycetota</taxon>
        <taxon>Actinomycetes</taxon>
        <taxon>Micrococcales</taxon>
        <taxon>Microbacteriaceae</taxon>
        <taxon>Agrococcus</taxon>
    </lineage>
</organism>
<gene>
    <name evidence="3" type="ORF">EDD26_2126</name>
</gene>
<dbReference type="SUPFAM" id="SSF55729">
    <property type="entry name" value="Acyl-CoA N-acyltransferases (Nat)"/>
    <property type="match status" value="1"/>
</dbReference>
<evidence type="ECO:0000259" key="2">
    <source>
        <dbReference type="PROSITE" id="PS51729"/>
    </source>
</evidence>
<dbReference type="PROSITE" id="PS51186">
    <property type="entry name" value="GNAT"/>
    <property type="match status" value="1"/>
</dbReference>
<evidence type="ECO:0000313" key="3">
    <source>
        <dbReference type="EMBL" id="ROR66732.1"/>
    </source>
</evidence>
<proteinExistence type="predicted"/>
<accession>A0A3N2AVE8</accession>
<dbReference type="GO" id="GO:0016747">
    <property type="term" value="F:acyltransferase activity, transferring groups other than amino-acyl groups"/>
    <property type="evidence" value="ECO:0007669"/>
    <property type="project" value="InterPro"/>
</dbReference>
<feature type="domain" description="N-acetyltransferase" evidence="2">
    <location>
        <begin position="20"/>
        <end position="107"/>
    </location>
</feature>
<dbReference type="InterPro" id="IPR045057">
    <property type="entry name" value="Gcn5-rel_NAT"/>
</dbReference>
<dbReference type="EMBL" id="RKHJ01000001">
    <property type="protein sequence ID" value="ROR66732.1"/>
    <property type="molecule type" value="Genomic_DNA"/>
</dbReference>
<dbReference type="PANTHER" id="PTHR31435">
    <property type="entry name" value="PROTEIN NATD1"/>
    <property type="match status" value="1"/>
</dbReference>
<protein>
    <submittedName>
        <fullName evidence="3">Uncharacterized protein</fullName>
    </submittedName>
</protein>
<keyword evidence="4" id="KW-1185">Reference proteome</keyword>
<dbReference type="Proteomes" id="UP000275456">
    <property type="component" value="Unassembled WGS sequence"/>
</dbReference>
<evidence type="ECO:0000259" key="1">
    <source>
        <dbReference type="PROSITE" id="PS51186"/>
    </source>
</evidence>
<reference evidence="3 4" key="1">
    <citation type="submission" date="2018-11" db="EMBL/GenBank/DDBJ databases">
        <title>Sequencing the genomes of 1000 actinobacteria strains.</title>
        <authorList>
            <person name="Klenk H.-P."/>
        </authorList>
    </citation>
    <scope>NUCLEOTIDE SEQUENCE [LARGE SCALE GENOMIC DNA]</scope>
    <source>
        <strain evidence="3 4">DSM 9580</strain>
    </source>
</reference>